<sequence length="397" mass="46138">MHLPFSSAVFSVFTCIFCCVFTLKAEPLPNKNLWSIRMAESEMQRNPQAYTLDWRKAPRWDYTHGLELLAFSRLYQNTKDKRYFDYIREYVDSLINEDGTIKSYQQSKYNIDMLNAGKLLFFMYNETKNNKYRLAIDTLYKQLEHHPRTKEGGFWHKKRYTSQMWLDGLYMGAPFYAQYIRRYGSETQFDDVIKQFELIEKYLYRSDTKLPVHGWDESKQQAWANPKTGQSPNHWSRSIGWYAMAMVDVLDQLPNNYNKKTWLNTRFKALIDAALIYQDSSGTWFQVTDKASIKGNYLESSGSAMLTYAMAQGVMNGYLPADYLLHAQRSYNGLIKQFILVDATNQRISFTQTCAVAGLGGTPYRDGSFGYYISEDIRANDPKGVGPFILASLALMR</sequence>
<accession>A0AB73BBS5</accession>
<organism evidence="2 3">
    <name type="scientific">Pseudoalteromonas fuliginea</name>
    <dbReference type="NCBI Taxonomy" id="1872678"/>
    <lineage>
        <taxon>Bacteria</taxon>
        <taxon>Pseudomonadati</taxon>
        <taxon>Pseudomonadota</taxon>
        <taxon>Gammaproteobacteria</taxon>
        <taxon>Alteromonadales</taxon>
        <taxon>Pseudoalteromonadaceae</taxon>
        <taxon>Pseudoalteromonas</taxon>
    </lineage>
</organism>
<dbReference type="GO" id="GO:0005975">
    <property type="term" value="P:carbohydrate metabolic process"/>
    <property type="evidence" value="ECO:0007669"/>
    <property type="project" value="InterPro"/>
</dbReference>
<reference evidence="2 3" key="1">
    <citation type="submission" date="2019-01" db="EMBL/GenBank/DDBJ databases">
        <title>Genome sequences of marine Pseudoalteromonas species.</title>
        <authorList>
            <person name="Boraston A.B."/>
            <person name="Hehemann J.-H."/>
            <person name="Vickers C.J."/>
            <person name="Salama-Alber O."/>
            <person name="Abe K."/>
            <person name="Hettle A.J."/>
        </authorList>
    </citation>
    <scope>NUCLEOTIDE SEQUENCE [LARGE SCALE GENOMIC DNA]</scope>
    <source>
        <strain evidence="2 3">PS42</strain>
    </source>
</reference>
<dbReference type="InterPro" id="IPR052043">
    <property type="entry name" value="PolySaccharide_Degr_Enz"/>
</dbReference>
<dbReference type="Gene3D" id="1.50.10.10">
    <property type="match status" value="1"/>
</dbReference>
<dbReference type="RefSeq" id="WP_149615081.1">
    <property type="nucleotide sequence ID" value="NZ_SEUK01000055.1"/>
</dbReference>
<dbReference type="AlphaFoldDB" id="A0AB73BBS5"/>
<name>A0AB73BBS5_9GAMM</name>
<dbReference type="GO" id="GO:0016787">
    <property type="term" value="F:hydrolase activity"/>
    <property type="evidence" value="ECO:0007669"/>
    <property type="project" value="UniProtKB-KW"/>
</dbReference>
<dbReference type="InterPro" id="IPR012341">
    <property type="entry name" value="6hp_glycosidase-like_sf"/>
</dbReference>
<protein>
    <submittedName>
        <fullName evidence="2">Glycoside hydrolase family 88 protein</fullName>
    </submittedName>
</protein>
<dbReference type="PANTHER" id="PTHR33886:SF8">
    <property type="entry name" value="UNSATURATED RHAMNOGALACTURONAN HYDROLASE (EUROFUNG)"/>
    <property type="match status" value="1"/>
</dbReference>
<dbReference type="Pfam" id="PF07470">
    <property type="entry name" value="Glyco_hydro_88"/>
    <property type="match status" value="1"/>
</dbReference>
<proteinExistence type="predicted"/>
<keyword evidence="1 2" id="KW-0378">Hydrolase</keyword>
<dbReference type="EMBL" id="SEUK01000055">
    <property type="protein sequence ID" value="KAA1156809.1"/>
    <property type="molecule type" value="Genomic_DNA"/>
</dbReference>
<dbReference type="SUPFAM" id="SSF48208">
    <property type="entry name" value="Six-hairpin glycosidases"/>
    <property type="match status" value="1"/>
</dbReference>
<evidence type="ECO:0000313" key="2">
    <source>
        <dbReference type="EMBL" id="KAA1156809.1"/>
    </source>
</evidence>
<dbReference type="InterPro" id="IPR010905">
    <property type="entry name" value="Glyco_hydro_88"/>
</dbReference>
<dbReference type="InterPro" id="IPR008928">
    <property type="entry name" value="6-hairpin_glycosidase_sf"/>
</dbReference>
<evidence type="ECO:0000256" key="1">
    <source>
        <dbReference type="ARBA" id="ARBA00022801"/>
    </source>
</evidence>
<evidence type="ECO:0000313" key="3">
    <source>
        <dbReference type="Proteomes" id="UP000324162"/>
    </source>
</evidence>
<dbReference type="Proteomes" id="UP000324162">
    <property type="component" value="Unassembled WGS sequence"/>
</dbReference>
<dbReference type="PANTHER" id="PTHR33886">
    <property type="entry name" value="UNSATURATED RHAMNOGALACTURONAN HYDROLASE (EUROFUNG)"/>
    <property type="match status" value="1"/>
</dbReference>
<gene>
    <name evidence="2" type="ORF">EU508_17900</name>
</gene>
<comment type="caution">
    <text evidence="2">The sequence shown here is derived from an EMBL/GenBank/DDBJ whole genome shotgun (WGS) entry which is preliminary data.</text>
</comment>